<dbReference type="FunFam" id="1.10.238.10:FF:000527">
    <property type="entry name" value="Calmodulin-3"/>
    <property type="match status" value="1"/>
</dbReference>
<dbReference type="InterPro" id="IPR011992">
    <property type="entry name" value="EF-hand-dom_pair"/>
</dbReference>
<dbReference type="AlphaFoldDB" id="A0A2S6BT31"/>
<dbReference type="GO" id="GO:0016460">
    <property type="term" value="C:myosin II complex"/>
    <property type="evidence" value="ECO:0007669"/>
    <property type="project" value="TreeGrafter"/>
</dbReference>
<organism evidence="5 6">
    <name type="scientific">Cercospora berteroae</name>
    <dbReference type="NCBI Taxonomy" id="357750"/>
    <lineage>
        <taxon>Eukaryota</taxon>
        <taxon>Fungi</taxon>
        <taxon>Dikarya</taxon>
        <taxon>Ascomycota</taxon>
        <taxon>Pezizomycotina</taxon>
        <taxon>Dothideomycetes</taxon>
        <taxon>Dothideomycetidae</taxon>
        <taxon>Mycosphaerellales</taxon>
        <taxon>Mycosphaerellaceae</taxon>
        <taxon>Cercospora</taxon>
    </lineage>
</organism>
<proteinExistence type="predicted"/>
<sequence>MDKLSEEEKQHYREAFSVFDKNGDGEISAAELGDVMRSLGLKPTDGELQDMLHEVDSDNSGSIDINEFLVLMSHVGSAQDTEDELLNAFRVFDKDSSGTISASEMREVLKALGEDLTDKEINEIMSAADTDGDKTIDFEEFKKIMQDPKLS</sequence>
<dbReference type="SMART" id="SM00054">
    <property type="entry name" value="EFh"/>
    <property type="match status" value="4"/>
</dbReference>
<dbReference type="CDD" id="cd00051">
    <property type="entry name" value="EFh"/>
    <property type="match status" value="1"/>
</dbReference>
<evidence type="ECO:0000256" key="1">
    <source>
        <dbReference type="ARBA" id="ARBA00020786"/>
    </source>
</evidence>
<dbReference type="PROSITE" id="PS00018">
    <property type="entry name" value="EF_HAND_1"/>
    <property type="match status" value="4"/>
</dbReference>
<dbReference type="InterPro" id="IPR050230">
    <property type="entry name" value="CALM/Myosin/TropC-like"/>
</dbReference>
<gene>
    <name evidence="5" type="ORF">CBER1_05246</name>
</gene>
<dbReference type="Pfam" id="PF13499">
    <property type="entry name" value="EF-hand_7"/>
    <property type="match status" value="2"/>
</dbReference>
<comment type="caution">
    <text evidence="5">The sequence shown here is derived from an EMBL/GenBank/DDBJ whole genome shotgun (WGS) entry which is preliminary data.</text>
</comment>
<dbReference type="SUPFAM" id="SSF47473">
    <property type="entry name" value="EF-hand"/>
    <property type="match status" value="1"/>
</dbReference>
<feature type="domain" description="EF-hand" evidence="4">
    <location>
        <begin position="80"/>
        <end position="115"/>
    </location>
</feature>
<dbReference type="GO" id="GO:0005509">
    <property type="term" value="F:calcium ion binding"/>
    <property type="evidence" value="ECO:0007669"/>
    <property type="project" value="InterPro"/>
</dbReference>
<keyword evidence="3" id="KW-0106">Calcium</keyword>
<keyword evidence="6" id="KW-1185">Reference proteome</keyword>
<feature type="domain" description="EF-hand" evidence="4">
    <location>
        <begin position="43"/>
        <end position="78"/>
    </location>
</feature>
<feature type="domain" description="EF-hand" evidence="4">
    <location>
        <begin position="7"/>
        <end position="42"/>
    </location>
</feature>
<accession>A0A2S6BT31</accession>
<evidence type="ECO:0000313" key="5">
    <source>
        <dbReference type="EMBL" id="PPJ50644.1"/>
    </source>
</evidence>
<evidence type="ECO:0000259" key="4">
    <source>
        <dbReference type="PROSITE" id="PS50222"/>
    </source>
</evidence>
<name>A0A2S6BT31_9PEZI</name>
<dbReference type="PANTHER" id="PTHR23048:SF0">
    <property type="entry name" value="CALMODULIN LIKE 3"/>
    <property type="match status" value="1"/>
</dbReference>
<dbReference type="OrthoDB" id="26525at2759"/>
<reference evidence="6" key="1">
    <citation type="journal article" date="2017" name="bioRxiv">
        <title>Conservation of a gene cluster reveals novel cercosporin biosynthetic mechanisms and extends production to the genus Colletotrichum.</title>
        <authorList>
            <person name="de Jonge R."/>
            <person name="Ebert M.K."/>
            <person name="Huitt-Roehl C.R."/>
            <person name="Pal P."/>
            <person name="Suttle J.C."/>
            <person name="Spanner R.E."/>
            <person name="Neubauer J.D."/>
            <person name="Jurick W.M.II."/>
            <person name="Stott K.A."/>
            <person name="Secor G.A."/>
            <person name="Thomma B.P.H.J."/>
            <person name="Van de Peer Y."/>
            <person name="Townsend C.A."/>
            <person name="Bolton M.D."/>
        </authorList>
    </citation>
    <scope>NUCLEOTIDE SEQUENCE [LARGE SCALE GENOMIC DNA]</scope>
    <source>
        <strain evidence="6">CBS538.71</strain>
    </source>
</reference>
<keyword evidence="2" id="KW-0677">Repeat</keyword>
<dbReference type="InterPro" id="IPR018247">
    <property type="entry name" value="EF_Hand_1_Ca_BS"/>
</dbReference>
<dbReference type="STRING" id="357750.A0A2S6BT31"/>
<evidence type="ECO:0000256" key="3">
    <source>
        <dbReference type="ARBA" id="ARBA00022837"/>
    </source>
</evidence>
<dbReference type="Proteomes" id="UP000237631">
    <property type="component" value="Unassembled WGS sequence"/>
</dbReference>
<evidence type="ECO:0000313" key="6">
    <source>
        <dbReference type="Proteomes" id="UP000237631"/>
    </source>
</evidence>
<protein>
    <recommendedName>
        <fullName evidence="1">Calmodulin</fullName>
    </recommendedName>
</protein>
<feature type="domain" description="EF-hand" evidence="4">
    <location>
        <begin position="116"/>
        <end position="151"/>
    </location>
</feature>
<dbReference type="PROSITE" id="PS50222">
    <property type="entry name" value="EF_HAND_2"/>
    <property type="match status" value="4"/>
</dbReference>
<dbReference type="EMBL" id="PNEN01001779">
    <property type="protein sequence ID" value="PPJ50644.1"/>
    <property type="molecule type" value="Genomic_DNA"/>
</dbReference>
<evidence type="ECO:0000256" key="2">
    <source>
        <dbReference type="ARBA" id="ARBA00022737"/>
    </source>
</evidence>
<dbReference type="PANTHER" id="PTHR23048">
    <property type="entry name" value="MYOSIN LIGHT CHAIN 1, 3"/>
    <property type="match status" value="1"/>
</dbReference>
<dbReference type="Gene3D" id="1.10.238.10">
    <property type="entry name" value="EF-hand"/>
    <property type="match status" value="3"/>
</dbReference>
<dbReference type="InterPro" id="IPR002048">
    <property type="entry name" value="EF_hand_dom"/>
</dbReference>